<proteinExistence type="predicted"/>
<comment type="caution">
    <text evidence="2">The sequence shown here is derived from an EMBL/GenBank/DDBJ whole genome shotgun (WGS) entry which is preliminary data.</text>
</comment>
<dbReference type="Proteomes" id="UP000175677">
    <property type="component" value="Unassembled WGS sequence"/>
</dbReference>
<accession>A0ABX3BPS1</accession>
<evidence type="ECO:0000313" key="3">
    <source>
        <dbReference type="Proteomes" id="UP000175677"/>
    </source>
</evidence>
<keyword evidence="2" id="KW-0540">Nuclease</keyword>
<evidence type="ECO:0000313" key="2">
    <source>
        <dbReference type="EMBL" id="OEY74141.1"/>
    </source>
</evidence>
<dbReference type="InterPro" id="IPR015109">
    <property type="entry name" value="Restrct_endonuc_II_EcoRII_C"/>
</dbReference>
<dbReference type="GO" id="GO:0004519">
    <property type="term" value="F:endonuclease activity"/>
    <property type="evidence" value="ECO:0007669"/>
    <property type="project" value="UniProtKB-KW"/>
</dbReference>
<sequence>MYYLYEYLAFSFDSQAQVGKKTFTDLGLGKLVDSVLPGIAEFNSRRDKTIIGTMKTTLRERWQEVVEEVSRSNIPNIYLLTVDNDISDNKAVQMGTHNIVLVVLNEVKNQKHLKDKRSVIDFESYFLDEIPNIMKYWKK</sequence>
<protein>
    <submittedName>
        <fullName evidence="2">Restriction endonuclease</fullName>
    </submittedName>
</protein>
<keyword evidence="2" id="KW-0378">Hydrolase</keyword>
<reference evidence="2 3" key="1">
    <citation type="submission" date="2016-08" db="EMBL/GenBank/DDBJ databases">
        <authorList>
            <person name="Eshaghi A."/>
            <person name="Soares D."/>
            <person name="Kus J."/>
            <person name="Richardson D."/>
            <person name="Li A."/>
            <person name="Patel S.N."/>
        </authorList>
    </citation>
    <scope>NUCLEOTIDE SEQUENCE [LARGE SCALE GENOMIC DNA]</scope>
    <source>
        <strain evidence="2 3">C860</strain>
    </source>
</reference>
<dbReference type="InterPro" id="IPR038365">
    <property type="entry name" value="EcoRII_C_sf"/>
</dbReference>
<keyword evidence="3" id="KW-1185">Reference proteome</keyword>
<feature type="domain" description="Restriction endonuclease type II EcoRII C-terminal" evidence="1">
    <location>
        <begin position="33"/>
        <end position="125"/>
    </location>
</feature>
<name>A0ABX3BPS1_9PAST</name>
<dbReference type="SUPFAM" id="SSF52980">
    <property type="entry name" value="Restriction endonuclease-like"/>
    <property type="match status" value="1"/>
</dbReference>
<dbReference type="InterPro" id="IPR011335">
    <property type="entry name" value="Restrct_endonuc-II-like"/>
</dbReference>
<dbReference type="Gene3D" id="3.40.91.80">
    <property type="match status" value="1"/>
</dbReference>
<organism evidence="2 3">
    <name type="scientific">Haemophilus quentini</name>
    <dbReference type="NCBI Taxonomy" id="123834"/>
    <lineage>
        <taxon>Bacteria</taxon>
        <taxon>Pseudomonadati</taxon>
        <taxon>Pseudomonadota</taxon>
        <taxon>Gammaproteobacteria</taxon>
        <taxon>Pasteurellales</taxon>
        <taxon>Pasteurellaceae</taxon>
        <taxon>Haemophilus</taxon>
    </lineage>
</organism>
<evidence type="ECO:0000259" key="1">
    <source>
        <dbReference type="Pfam" id="PF09019"/>
    </source>
</evidence>
<gene>
    <name evidence="2" type="ORF">BFQ30_04550</name>
</gene>
<keyword evidence="2" id="KW-0255">Endonuclease</keyword>
<dbReference type="Pfam" id="PF09019">
    <property type="entry name" value="EcoRII-C"/>
    <property type="match status" value="1"/>
</dbReference>
<dbReference type="EMBL" id="MDJC01000071">
    <property type="protein sequence ID" value="OEY74141.1"/>
    <property type="molecule type" value="Genomic_DNA"/>
</dbReference>